<dbReference type="EC" id="2.3.2.27" evidence="1"/>
<evidence type="ECO:0000313" key="1">
    <source>
        <dbReference type="EMBL" id="KAL1551930.1"/>
    </source>
</evidence>
<gene>
    <name evidence="1" type="ORF">AAHA92_12793</name>
</gene>
<keyword evidence="1" id="KW-0808">Transferase</keyword>
<reference evidence="1 2" key="1">
    <citation type="submission" date="2024-06" db="EMBL/GenBank/DDBJ databases">
        <title>A chromosome level genome sequence of Diviner's sage (Salvia divinorum).</title>
        <authorList>
            <person name="Ford S.A."/>
            <person name="Ro D.-K."/>
            <person name="Ness R.W."/>
            <person name="Phillips M.A."/>
        </authorList>
    </citation>
    <scope>NUCLEOTIDE SEQUENCE [LARGE SCALE GENOMIC DNA]</scope>
    <source>
        <strain evidence="1">SAF-2024a</strain>
        <tissue evidence="1">Leaf</tissue>
    </source>
</reference>
<evidence type="ECO:0000313" key="2">
    <source>
        <dbReference type="Proteomes" id="UP001567538"/>
    </source>
</evidence>
<dbReference type="EMBL" id="JBEAFC010000006">
    <property type="protein sequence ID" value="KAL1551930.1"/>
    <property type="molecule type" value="Genomic_DNA"/>
</dbReference>
<organism evidence="1 2">
    <name type="scientific">Salvia divinorum</name>
    <name type="common">Maria pastora</name>
    <name type="synonym">Diviner's sage</name>
    <dbReference type="NCBI Taxonomy" id="28513"/>
    <lineage>
        <taxon>Eukaryota</taxon>
        <taxon>Viridiplantae</taxon>
        <taxon>Streptophyta</taxon>
        <taxon>Embryophyta</taxon>
        <taxon>Tracheophyta</taxon>
        <taxon>Spermatophyta</taxon>
        <taxon>Magnoliopsida</taxon>
        <taxon>eudicotyledons</taxon>
        <taxon>Gunneridae</taxon>
        <taxon>Pentapetalae</taxon>
        <taxon>asterids</taxon>
        <taxon>lamiids</taxon>
        <taxon>Lamiales</taxon>
        <taxon>Lamiaceae</taxon>
        <taxon>Nepetoideae</taxon>
        <taxon>Mentheae</taxon>
        <taxon>Salviinae</taxon>
        <taxon>Salvia</taxon>
        <taxon>Salvia subgen. Calosphace</taxon>
    </lineage>
</organism>
<sequence length="283" mass="32698">MSATPKPKQFISNRRQKQFWQFISNRRQKQFWQFISNRRSFEMRKKCKECLLRELEKGQDLTFSDQPLLSDCECGYEICFHCWNNLVTSFTKLGMVGHCPACEEQFARDRFVKRIPRPMPKKNAWNDVSVTGLPLTLAKGAALMSYEYFGLYGKVTKISIPRTKGGAVAVLLCKYHLCWQHSGMRMIIAPAMRFLLRSWMLMWSRMGITVANMMMGTDYRQVANSESGKCIKLIKTSYGLHLSKTNKPKARNNSSKQSSDIFLRRSPLLHSTPLPTLCTNIVK</sequence>
<dbReference type="Pfam" id="PF14570">
    <property type="entry name" value="zf-RING_4"/>
    <property type="match status" value="1"/>
</dbReference>
<dbReference type="Gene3D" id="3.30.40.10">
    <property type="entry name" value="Zinc/RING finger domain, C3HC4 (zinc finger)"/>
    <property type="match status" value="1"/>
</dbReference>
<dbReference type="PANTHER" id="PTHR12603:SF0">
    <property type="entry name" value="CCR4-NOT TRANSCRIPTION COMPLEX SUBUNIT 4"/>
    <property type="match status" value="1"/>
</dbReference>
<protein>
    <submittedName>
        <fullName evidence="1">RING-type E3 ubiquitin transferase</fullName>
        <ecNumber evidence="1">2.3.2.27</ecNumber>
    </submittedName>
</protein>
<accession>A0ABD1H7F0</accession>
<proteinExistence type="predicted"/>
<dbReference type="InterPro" id="IPR039780">
    <property type="entry name" value="Mot2"/>
</dbReference>
<name>A0ABD1H7F0_SALDI</name>
<dbReference type="AlphaFoldDB" id="A0ABD1H7F0"/>
<comment type="caution">
    <text evidence="1">The sequence shown here is derived from an EMBL/GenBank/DDBJ whole genome shotgun (WGS) entry which is preliminary data.</text>
</comment>
<dbReference type="GO" id="GO:0061630">
    <property type="term" value="F:ubiquitin protein ligase activity"/>
    <property type="evidence" value="ECO:0007669"/>
    <property type="project" value="UniProtKB-EC"/>
</dbReference>
<keyword evidence="2" id="KW-1185">Reference proteome</keyword>
<dbReference type="PANTHER" id="PTHR12603">
    <property type="entry name" value="CCR4-NOT TRANSCRIPTION COMPLEX RELATED"/>
    <property type="match status" value="1"/>
</dbReference>
<keyword evidence="1" id="KW-0012">Acyltransferase</keyword>
<dbReference type="Proteomes" id="UP001567538">
    <property type="component" value="Unassembled WGS sequence"/>
</dbReference>
<dbReference type="InterPro" id="IPR013083">
    <property type="entry name" value="Znf_RING/FYVE/PHD"/>
</dbReference>